<dbReference type="InterPro" id="IPR002220">
    <property type="entry name" value="DapA-like"/>
</dbReference>
<dbReference type="EMBL" id="CP013652">
    <property type="protein sequence ID" value="ALS20418.1"/>
    <property type="molecule type" value="Genomic_DNA"/>
</dbReference>
<comment type="similarity">
    <text evidence="3 5 6">Belongs to the DapA family.</text>
</comment>
<dbReference type="NCBIfam" id="TIGR03249">
    <property type="entry name" value="KdgD"/>
    <property type="match status" value="1"/>
</dbReference>
<sequence>MSKPANQIKGILGFPVAPFKDNDQLDVQALAANITFLIDGGLDAIYVSAGAGEFQSLTRSEYEAIVEIAVSLSRGKVPVYTGVGGNIKEAVELARITQAKGADGYLILPPYLINGEQSGLYEYFKTIIESTDLNAIVYQRDNAVLSLGTLTKLAELPQFIGLKDGVGKMESNIEFVQTLGNRLSWINGMPFAEVTYPAYVPLGFTSYSSAISNYIPHISRMFYSAVQENNQALLNELYKEVIFPINNIRKQRKGYAVSLIKAGMEIMGLPVGGRVRAPLIPVEKEHYAQLEVILKHALDRFPKKTAIESSK</sequence>
<dbReference type="KEGG" id="pnp:IJ22_00260"/>
<accession>A0A0U2KV16</accession>
<reference evidence="7 8" key="2">
    <citation type="journal article" date="2016" name="Genome Announc.">
        <title>Complete Genome Sequences of Two Interactive Moderate Thermophiles, Paenibacillus napthalenovorans 32O-Y and Paenibacillus sp. 32O-W.</title>
        <authorList>
            <person name="Butler R.R.III."/>
            <person name="Wang J."/>
            <person name="Stark B.C."/>
            <person name="Pombert J.F."/>
        </authorList>
    </citation>
    <scope>NUCLEOTIDE SEQUENCE [LARGE SCALE GENOMIC DNA]</scope>
    <source>
        <strain evidence="7 8">32O-Y</strain>
    </source>
</reference>
<dbReference type="Gene3D" id="3.20.20.70">
    <property type="entry name" value="Aldolase class I"/>
    <property type="match status" value="1"/>
</dbReference>
<dbReference type="NCBIfam" id="NF002958">
    <property type="entry name" value="PRK03620.1"/>
    <property type="match status" value="1"/>
</dbReference>
<dbReference type="UniPathway" id="UPA00564">
    <property type="reaction ID" value="UER00628"/>
</dbReference>
<dbReference type="SMART" id="SM01130">
    <property type="entry name" value="DHDPS"/>
    <property type="match status" value="1"/>
</dbReference>
<dbReference type="AlphaFoldDB" id="A0A0U2KV16"/>
<dbReference type="GO" id="GO:0008840">
    <property type="term" value="F:4-hydroxy-tetrahydrodipicolinate synthase activity"/>
    <property type="evidence" value="ECO:0007669"/>
    <property type="project" value="TreeGrafter"/>
</dbReference>
<dbReference type="Pfam" id="PF00701">
    <property type="entry name" value="DHDPS"/>
    <property type="match status" value="1"/>
</dbReference>
<evidence type="ECO:0000256" key="6">
    <source>
        <dbReference type="PIRNR" id="PIRNR001365"/>
    </source>
</evidence>
<protein>
    <recommendedName>
        <fullName evidence="5">Probable 5-dehydro-4-deoxyglucarate dehydratase</fullName>
        <ecNumber evidence="5">4.2.1.41</ecNumber>
    </recommendedName>
    <alternativeName>
        <fullName evidence="5">5-keto-4-deoxy-glucarate dehydratase</fullName>
        <shortName evidence="5">KDGDH</shortName>
    </alternativeName>
</protein>
<dbReference type="GO" id="GO:0047448">
    <property type="term" value="F:5-dehydro-4-deoxyglucarate dehydratase activity"/>
    <property type="evidence" value="ECO:0007669"/>
    <property type="project" value="UniProtKB-UniRule"/>
</dbReference>
<keyword evidence="4 5" id="KW-0456">Lyase</keyword>
<organism evidence="7 8">
    <name type="scientific">Paenibacillus naphthalenovorans</name>
    <dbReference type="NCBI Taxonomy" id="162209"/>
    <lineage>
        <taxon>Bacteria</taxon>
        <taxon>Bacillati</taxon>
        <taxon>Bacillota</taxon>
        <taxon>Bacilli</taxon>
        <taxon>Bacillales</taxon>
        <taxon>Paenibacillaceae</taxon>
        <taxon>Paenibacillus</taxon>
    </lineage>
</organism>
<dbReference type="OrthoDB" id="9778880at2"/>
<dbReference type="SUPFAM" id="SSF51569">
    <property type="entry name" value="Aldolase"/>
    <property type="match status" value="1"/>
</dbReference>
<gene>
    <name evidence="7" type="ORF">IJ22_00260</name>
</gene>
<evidence type="ECO:0000256" key="5">
    <source>
        <dbReference type="HAMAP-Rule" id="MF_00694"/>
    </source>
</evidence>
<dbReference type="GO" id="GO:0042838">
    <property type="term" value="P:D-glucarate catabolic process"/>
    <property type="evidence" value="ECO:0007669"/>
    <property type="project" value="UniProtKB-UniRule"/>
</dbReference>
<dbReference type="EC" id="4.2.1.41" evidence="5"/>
<dbReference type="InterPro" id="IPR017655">
    <property type="entry name" value="Dehydro-deoxyglucarate_dehyd"/>
</dbReference>
<dbReference type="Proteomes" id="UP000061660">
    <property type="component" value="Chromosome"/>
</dbReference>
<evidence type="ECO:0000313" key="7">
    <source>
        <dbReference type="EMBL" id="ALS20418.1"/>
    </source>
</evidence>
<evidence type="ECO:0000256" key="2">
    <source>
        <dbReference type="ARBA" id="ARBA00004983"/>
    </source>
</evidence>
<comment type="pathway">
    <text evidence="2 5">Carbohydrate acid metabolism; D-glucarate degradation; 2,5-dioxopentanoate from D-glucarate: step 2/2.</text>
</comment>
<evidence type="ECO:0000256" key="1">
    <source>
        <dbReference type="ARBA" id="ARBA00001446"/>
    </source>
</evidence>
<dbReference type="PANTHER" id="PTHR12128">
    <property type="entry name" value="DIHYDRODIPICOLINATE SYNTHASE"/>
    <property type="match status" value="1"/>
</dbReference>
<reference evidence="8" key="1">
    <citation type="submission" date="2015-12" db="EMBL/GenBank/DDBJ databases">
        <title>Complete genome sequences of two moderately thermophilic Paenibacillus species.</title>
        <authorList>
            <person name="Butler R.III."/>
            <person name="Wang J."/>
            <person name="Stark B.C."/>
            <person name="Pombert J.-F."/>
        </authorList>
    </citation>
    <scope>NUCLEOTIDE SEQUENCE [LARGE SCALE GENOMIC DNA]</scope>
    <source>
        <strain evidence="8">32O-Y</strain>
    </source>
</reference>
<comment type="catalytic activity">
    <reaction evidence="1 5">
        <text>5-dehydro-4-deoxy-D-glucarate + H(+) = 2,5-dioxopentanoate + CO2 + H2O</text>
        <dbReference type="Rhea" id="RHEA:24608"/>
        <dbReference type="ChEBI" id="CHEBI:15377"/>
        <dbReference type="ChEBI" id="CHEBI:15378"/>
        <dbReference type="ChEBI" id="CHEBI:16526"/>
        <dbReference type="ChEBI" id="CHEBI:42819"/>
        <dbReference type="ChEBI" id="CHEBI:58136"/>
        <dbReference type="EC" id="4.2.1.41"/>
    </reaction>
</comment>
<dbReference type="HAMAP" id="MF_00694">
    <property type="entry name" value="KDGDH"/>
    <property type="match status" value="1"/>
</dbReference>
<evidence type="ECO:0000313" key="8">
    <source>
        <dbReference type="Proteomes" id="UP000061660"/>
    </source>
</evidence>
<dbReference type="PANTHER" id="PTHR12128:SF19">
    <property type="entry name" value="5-DEHYDRO-4-DEOXYGLUCARATE DEHYDRATASE 2-RELATED"/>
    <property type="match status" value="1"/>
</dbReference>
<dbReference type="PATRIC" id="fig|162209.4.peg.18"/>
<dbReference type="RefSeq" id="WP_062406293.1">
    <property type="nucleotide sequence ID" value="NZ_BJCS01000008.1"/>
</dbReference>
<proteinExistence type="inferred from homology"/>
<evidence type="ECO:0000256" key="3">
    <source>
        <dbReference type="ARBA" id="ARBA00007592"/>
    </source>
</evidence>
<evidence type="ECO:0000256" key="4">
    <source>
        <dbReference type="ARBA" id="ARBA00023239"/>
    </source>
</evidence>
<name>A0A0U2KV16_9BACL</name>
<keyword evidence="8" id="KW-1185">Reference proteome</keyword>
<dbReference type="PIRSF" id="PIRSF001365">
    <property type="entry name" value="DHDPS"/>
    <property type="match status" value="1"/>
</dbReference>
<dbReference type="InterPro" id="IPR013785">
    <property type="entry name" value="Aldolase_TIM"/>
</dbReference>
<dbReference type="STRING" id="162209.IJ22_00260"/>